<keyword evidence="1" id="KW-0812">Transmembrane</keyword>
<comment type="caution">
    <text evidence="3">The sequence shown here is derived from an EMBL/GenBank/DDBJ whole genome shotgun (WGS) entry which is preliminary data.</text>
</comment>
<dbReference type="Proteomes" id="UP000037848">
    <property type="component" value="Unassembled WGS sequence"/>
</dbReference>
<dbReference type="AlphaFoldDB" id="A0A0N1EMB4"/>
<reference evidence="3 4" key="1">
    <citation type="submission" date="2015-08" db="EMBL/GenBank/DDBJ databases">
        <title>Draft Genome Sequence of Pseudoalteromonas porphyrae UCD-SED14.</title>
        <authorList>
            <person name="Coil D.A."/>
            <person name="Jospin G."/>
            <person name="Lee R.D."/>
            <person name="Eisen J.A."/>
        </authorList>
    </citation>
    <scope>NUCLEOTIDE SEQUENCE [LARGE SCALE GENOMIC DNA]</scope>
    <source>
        <strain evidence="3 4">UCD-SED14</strain>
    </source>
</reference>
<dbReference type="RefSeq" id="WP_054203499.1">
    <property type="nucleotide sequence ID" value="NZ_LHPH01000005.1"/>
</dbReference>
<dbReference type="PATRIC" id="fig|187330.3.peg.3123"/>
<organism evidence="3 4">
    <name type="scientific">Pseudoalteromonas porphyrae</name>
    <dbReference type="NCBI Taxonomy" id="187330"/>
    <lineage>
        <taxon>Bacteria</taxon>
        <taxon>Pseudomonadati</taxon>
        <taxon>Pseudomonadota</taxon>
        <taxon>Gammaproteobacteria</taxon>
        <taxon>Alteromonadales</taxon>
        <taxon>Pseudoalteromonadaceae</taxon>
        <taxon>Pseudoalteromonas</taxon>
    </lineage>
</organism>
<evidence type="ECO:0000313" key="4">
    <source>
        <dbReference type="Proteomes" id="UP000037848"/>
    </source>
</evidence>
<evidence type="ECO:0000256" key="1">
    <source>
        <dbReference type="SAM" id="Phobius"/>
    </source>
</evidence>
<evidence type="ECO:0000313" key="3">
    <source>
        <dbReference type="EMBL" id="KPH64186.1"/>
    </source>
</evidence>
<dbReference type="STRING" id="187330.AMS58_02760"/>
<feature type="transmembrane region" description="Helical" evidence="1">
    <location>
        <begin position="97"/>
        <end position="116"/>
    </location>
</feature>
<keyword evidence="4" id="KW-1185">Reference proteome</keyword>
<gene>
    <name evidence="3" type="ORF">ADS77_05720</name>
</gene>
<keyword evidence="1" id="KW-1133">Transmembrane helix</keyword>
<accession>A0A0N1EMB4</accession>
<keyword evidence="1" id="KW-0472">Membrane</keyword>
<feature type="signal peptide" evidence="2">
    <location>
        <begin position="1"/>
        <end position="16"/>
    </location>
</feature>
<protein>
    <recommendedName>
        <fullName evidence="5">Transmembrane protein</fullName>
    </recommendedName>
</protein>
<feature type="transmembrane region" description="Helical" evidence="1">
    <location>
        <begin position="36"/>
        <end position="53"/>
    </location>
</feature>
<name>A0A0N1EMB4_9GAMM</name>
<evidence type="ECO:0008006" key="5">
    <source>
        <dbReference type="Google" id="ProtNLM"/>
    </source>
</evidence>
<sequence>MKYLSFLLLFVPSAHACFGGTSKEDYELIKSQSLDQTYLMVGLLILAIILRAITNKNKIWVPLLITSTSMYFPFAKYQSALYNNDWCGWGVVHAFQLGTKIMVCIFVIELLNFLYAKFKRTEVNAI</sequence>
<feature type="transmembrane region" description="Helical" evidence="1">
    <location>
        <begin position="60"/>
        <end position="77"/>
    </location>
</feature>
<proteinExistence type="predicted"/>
<feature type="chain" id="PRO_5005870473" description="Transmembrane protein" evidence="2">
    <location>
        <begin position="17"/>
        <end position="126"/>
    </location>
</feature>
<dbReference type="EMBL" id="LHPH01000005">
    <property type="protein sequence ID" value="KPH64186.1"/>
    <property type="molecule type" value="Genomic_DNA"/>
</dbReference>
<evidence type="ECO:0000256" key="2">
    <source>
        <dbReference type="SAM" id="SignalP"/>
    </source>
</evidence>
<keyword evidence="2" id="KW-0732">Signal</keyword>